<keyword evidence="3" id="KW-0479">Metal-binding</keyword>
<dbReference type="InterPro" id="IPR046346">
    <property type="entry name" value="Aminoacid_DH-like_N_sf"/>
</dbReference>
<dbReference type="Gene3D" id="3.40.50.10380">
    <property type="entry name" value="Malic enzyme, N-terminal domain"/>
    <property type="match status" value="1"/>
</dbReference>
<proteinExistence type="inferred from homology"/>
<keyword evidence="2" id="KW-0520">NAD</keyword>
<name>A0ABT9Y2H1_9BACI</name>
<dbReference type="Gene3D" id="3.40.50.720">
    <property type="entry name" value="NAD(P)-binding Rossmann-like Domain"/>
    <property type="match status" value="1"/>
</dbReference>
<evidence type="ECO:0000256" key="3">
    <source>
        <dbReference type="RuleBase" id="RU003427"/>
    </source>
</evidence>
<dbReference type="GO" id="GO:0016491">
    <property type="term" value="F:oxidoreductase activity"/>
    <property type="evidence" value="ECO:0007669"/>
    <property type="project" value="UniProtKB-KW"/>
</dbReference>
<dbReference type="Pfam" id="PF03949">
    <property type="entry name" value="Malic_M"/>
    <property type="match status" value="1"/>
</dbReference>
<dbReference type="CDD" id="cd05312">
    <property type="entry name" value="NAD_bind_1_malic_enz"/>
    <property type="match status" value="1"/>
</dbReference>
<accession>A0ABT9Y2H1</accession>
<dbReference type="InterPro" id="IPR012302">
    <property type="entry name" value="Malic_NAD-bd"/>
</dbReference>
<dbReference type="Pfam" id="PF00390">
    <property type="entry name" value="malic"/>
    <property type="match status" value="1"/>
</dbReference>
<dbReference type="Proteomes" id="UP001224122">
    <property type="component" value="Unassembled WGS sequence"/>
</dbReference>
<evidence type="ECO:0000259" key="5">
    <source>
        <dbReference type="SMART" id="SM01274"/>
    </source>
</evidence>
<evidence type="ECO:0000313" key="6">
    <source>
        <dbReference type="EMBL" id="MDQ0202012.1"/>
    </source>
</evidence>
<comment type="similarity">
    <text evidence="1 3">Belongs to the malic enzymes family.</text>
</comment>
<feature type="domain" description="Malic enzyme NAD-binding" evidence="4">
    <location>
        <begin position="289"/>
        <end position="549"/>
    </location>
</feature>
<evidence type="ECO:0000256" key="2">
    <source>
        <dbReference type="ARBA" id="ARBA00023027"/>
    </source>
</evidence>
<organism evidence="6 7">
    <name type="scientific">Neobacillus ginsengisoli</name>
    <dbReference type="NCBI Taxonomy" id="904295"/>
    <lineage>
        <taxon>Bacteria</taxon>
        <taxon>Bacillati</taxon>
        <taxon>Bacillota</taxon>
        <taxon>Bacilli</taxon>
        <taxon>Bacillales</taxon>
        <taxon>Bacillaceae</taxon>
        <taxon>Neobacillus</taxon>
    </lineage>
</organism>
<dbReference type="PANTHER" id="PTHR23406">
    <property type="entry name" value="MALIC ENZYME-RELATED"/>
    <property type="match status" value="1"/>
</dbReference>
<protein>
    <submittedName>
        <fullName evidence="6">Malate dehydrogenase (Oxaloacetate-decarboxylating)</fullName>
        <ecNumber evidence="6">1.1.1.38</ecNumber>
    </submittedName>
</protein>
<dbReference type="SMART" id="SM00919">
    <property type="entry name" value="Malic_M"/>
    <property type="match status" value="1"/>
</dbReference>
<dbReference type="PIRSF" id="PIRSF000106">
    <property type="entry name" value="ME"/>
    <property type="match status" value="1"/>
</dbReference>
<reference evidence="6 7" key="1">
    <citation type="submission" date="2023-07" db="EMBL/GenBank/DDBJ databases">
        <title>Genomic Encyclopedia of Type Strains, Phase IV (KMG-IV): sequencing the most valuable type-strain genomes for metagenomic binning, comparative biology and taxonomic classification.</title>
        <authorList>
            <person name="Goeker M."/>
        </authorList>
    </citation>
    <scope>NUCLEOTIDE SEQUENCE [LARGE SCALE GENOMIC DNA]</scope>
    <source>
        <strain evidence="6 7">DSM 27594</strain>
    </source>
</reference>
<dbReference type="EC" id="1.1.1.38" evidence="6"/>
<keyword evidence="6" id="KW-0560">Oxidoreductase</keyword>
<feature type="domain" description="Malic enzyme N-terminal" evidence="5">
    <location>
        <begin position="97"/>
        <end position="279"/>
    </location>
</feature>
<gene>
    <name evidence="6" type="ORF">J2S10_005223</name>
</gene>
<dbReference type="InterPro" id="IPR012301">
    <property type="entry name" value="Malic_N_dom"/>
</dbReference>
<dbReference type="NCBIfam" id="NF010052">
    <property type="entry name" value="PRK13529.1"/>
    <property type="match status" value="1"/>
</dbReference>
<dbReference type="PANTHER" id="PTHR23406:SF34">
    <property type="entry name" value="NAD-DEPENDENT MALIC ENZYME, MITOCHONDRIAL"/>
    <property type="match status" value="1"/>
</dbReference>
<dbReference type="EMBL" id="JAUSTW010000015">
    <property type="protein sequence ID" value="MDQ0202012.1"/>
    <property type="molecule type" value="Genomic_DNA"/>
</dbReference>
<dbReference type="InterPro" id="IPR001891">
    <property type="entry name" value="Malic_OxRdtase"/>
</dbReference>
<keyword evidence="7" id="KW-1185">Reference proteome</keyword>
<evidence type="ECO:0000256" key="1">
    <source>
        <dbReference type="ARBA" id="ARBA00008785"/>
    </source>
</evidence>
<dbReference type="InterPro" id="IPR036291">
    <property type="entry name" value="NAD(P)-bd_dom_sf"/>
</dbReference>
<dbReference type="SUPFAM" id="SSF51735">
    <property type="entry name" value="NAD(P)-binding Rossmann-fold domains"/>
    <property type="match status" value="1"/>
</dbReference>
<dbReference type="SMART" id="SM01274">
    <property type="entry name" value="malic"/>
    <property type="match status" value="1"/>
</dbReference>
<dbReference type="PRINTS" id="PR00072">
    <property type="entry name" value="MALOXRDTASE"/>
</dbReference>
<dbReference type="SUPFAM" id="SSF53223">
    <property type="entry name" value="Aminoacid dehydrogenase-like, N-terminal domain"/>
    <property type="match status" value="1"/>
</dbReference>
<evidence type="ECO:0000313" key="7">
    <source>
        <dbReference type="Proteomes" id="UP001224122"/>
    </source>
</evidence>
<evidence type="ECO:0000259" key="4">
    <source>
        <dbReference type="SMART" id="SM00919"/>
    </source>
</evidence>
<sequence length="584" mass="63840">MANETTAMEKGKGTLIRNFKVQPEGIIETSARGVEVLKTPQLNKGVAFTSEERRELGLRGLLPTTVLTIEQQLERAYQQFSSQSTDVLKNVYLSALRDRNEVLFYRLVSEHLSEMLPIIYTPTVGQTIEHYSHLYRRPVGVYLSIDDPDSIEEAFTNFGAYADEIDLIVATDGERILGIGDWGVGGIDIALGKLTVYTVAGGVDPRRVIPVILDVGTNREELLNDPLYVGIRHPRIHGEQYDAFIDTYVRTASKMFPNALLHWEDFAQPNARPILERYKHEICTFNDDIQGTGAVSLAVVLSAARASGIPLSEHRIVVFGAGTAGIGVAEQIRDEMVRGGLSQEEANSSFWGIDRPGLLLQTTEDLRDFQKPFARPVKEVEDWNKDAEGKISILEVVQRVHPTILIGTSTVGGAFTEEIVKAMAAHTARPIILPLSNPTDKSEAKPADLIKWTDGKALVATGSPFEPVHYKGVTYIIGQANNAFVFPGIGLGTIVSRAERVTDGMLVAAAKAVAGMVDTSAPGASLIPKIEDMRITSAAVAIEVVKSAISEGVANSQINDVQQAVHEAIWQPKYRHVKAVQHFS</sequence>
<comment type="caution">
    <text evidence="6">The sequence shown here is derived from an EMBL/GenBank/DDBJ whole genome shotgun (WGS) entry which is preliminary data.</text>
</comment>
<dbReference type="InterPro" id="IPR037062">
    <property type="entry name" value="Malic_N_dom_sf"/>
</dbReference>